<dbReference type="Gene3D" id="3.30.70.930">
    <property type="match status" value="1"/>
</dbReference>
<evidence type="ECO:0000313" key="3">
    <source>
        <dbReference type="EMBL" id="BDU74121.1"/>
    </source>
</evidence>
<dbReference type="SUPFAM" id="SSF89957">
    <property type="entry name" value="MTH1187/YkoF-like"/>
    <property type="match status" value="1"/>
</dbReference>
<keyword evidence="4" id="KW-1185">Reference proteome</keyword>
<dbReference type="InterPro" id="IPR002767">
    <property type="entry name" value="Thiamine_BP"/>
</dbReference>
<gene>
    <name evidence="3" type="ORF">METEAL_32950</name>
</gene>
<dbReference type="AlphaFoldDB" id="A0AA48KA13"/>
<dbReference type="InterPro" id="IPR051614">
    <property type="entry name" value="UPF0045_domain"/>
</dbReference>
<reference evidence="4" key="1">
    <citation type="journal article" date="2023" name="Int. J. Syst. Evol. Microbiol.">
        <title>Mesoterricola silvestris gen. nov., sp. nov., Mesoterricola sediminis sp. nov., Geothrix oryzae sp. nov., Geothrix edaphica sp. nov., Geothrix rubra sp. nov., and Geothrix limicola sp. nov., six novel members of Acidobacteriota isolated from soils.</title>
        <authorList>
            <person name="Itoh H."/>
            <person name="Sugisawa Y."/>
            <person name="Mise K."/>
            <person name="Xu Z."/>
            <person name="Kuniyasu M."/>
            <person name="Ushijima N."/>
            <person name="Kawano K."/>
            <person name="Kobayashi E."/>
            <person name="Shiratori Y."/>
            <person name="Masuda Y."/>
            <person name="Senoo K."/>
        </authorList>
    </citation>
    <scope>NUCLEOTIDE SEQUENCE [LARGE SCALE GENOMIC DNA]</scope>
    <source>
        <strain evidence="4">W79</strain>
    </source>
</reference>
<dbReference type="EMBL" id="AP027080">
    <property type="protein sequence ID" value="BDU74121.1"/>
    <property type="molecule type" value="Genomic_DNA"/>
</dbReference>
<dbReference type="KEGG" id="msil:METEAL_32950"/>
<evidence type="ECO:0000256" key="1">
    <source>
        <dbReference type="ARBA" id="ARBA00010272"/>
    </source>
</evidence>
<proteinExistence type="inferred from homology"/>
<protein>
    <recommendedName>
        <fullName evidence="2">Thiamine-binding protein domain-containing protein</fullName>
    </recommendedName>
</protein>
<dbReference type="GO" id="GO:0005829">
    <property type="term" value="C:cytosol"/>
    <property type="evidence" value="ECO:0007669"/>
    <property type="project" value="TreeGrafter"/>
</dbReference>
<evidence type="ECO:0000259" key="2">
    <source>
        <dbReference type="Pfam" id="PF01910"/>
    </source>
</evidence>
<evidence type="ECO:0000313" key="4">
    <source>
        <dbReference type="Proteomes" id="UP001238179"/>
    </source>
</evidence>
<dbReference type="NCBIfam" id="TIGR00106">
    <property type="entry name" value="MTH1187 family thiamine-binding protein"/>
    <property type="match status" value="1"/>
</dbReference>
<feature type="domain" description="Thiamine-binding protein" evidence="2">
    <location>
        <begin position="5"/>
        <end position="95"/>
    </location>
</feature>
<name>A0AA48KA13_9BACT</name>
<dbReference type="RefSeq" id="WP_316412792.1">
    <property type="nucleotide sequence ID" value="NZ_AP027080.1"/>
</dbReference>
<sequence>MHVIVDFTVVPVGAGVSLSRHIAEVERVLAGTGLTYELHANGTNIEGEWDAVMGAIRACHERLHAMGVPRIHTDIKLGTRSDRPQAMADKVASVKRVLGN</sequence>
<dbReference type="Proteomes" id="UP001238179">
    <property type="component" value="Chromosome"/>
</dbReference>
<organism evidence="3 4">
    <name type="scientific">Mesoterricola silvestris</name>
    <dbReference type="NCBI Taxonomy" id="2927979"/>
    <lineage>
        <taxon>Bacteria</taxon>
        <taxon>Pseudomonadati</taxon>
        <taxon>Acidobacteriota</taxon>
        <taxon>Holophagae</taxon>
        <taxon>Holophagales</taxon>
        <taxon>Holophagaceae</taxon>
        <taxon>Mesoterricola</taxon>
    </lineage>
</organism>
<comment type="similarity">
    <text evidence="1">Belongs to the UPF0045 family.</text>
</comment>
<dbReference type="Pfam" id="PF01910">
    <property type="entry name" value="Thiamine_BP"/>
    <property type="match status" value="1"/>
</dbReference>
<dbReference type="PANTHER" id="PTHR33777:SF1">
    <property type="entry name" value="UPF0045 PROTEIN ECM15"/>
    <property type="match status" value="1"/>
</dbReference>
<accession>A0AA48KA13</accession>
<dbReference type="InterPro" id="IPR029756">
    <property type="entry name" value="MTH1187/YkoF-like"/>
</dbReference>
<dbReference type="PANTHER" id="PTHR33777">
    <property type="entry name" value="UPF0045 PROTEIN ECM15"/>
    <property type="match status" value="1"/>
</dbReference>